<dbReference type="NCBIfam" id="NF000584">
    <property type="entry name" value="PRK00009.1"/>
    <property type="match status" value="1"/>
</dbReference>
<sequence length="919" mass="101246">MAPDLQKALGADIRLLGNLLGQAIRRLAGDAAFDLEEEVRAAAKELRANPSPQAARALRDRIGTLDVPALRGLIRAFSVFFDLINLAEQQARVRTLRHRAAKPDAPHAETAEAALKQIAGRGVGLDELADHLGRALVVPVFTAHPSEARRRSVLEKLATVAHALDDLEYGLPTPAERDAAMGAVAEEVESLWLTDAVRSNRPSVLDEVRQVLGLVETRLLDVVPQVYRKLEAAIARVYPDAHAVVPPFLRFGSWIGGDRDGHPNVTHNVTADAIRLQQETILRHYLHRVDVLGRKLSHSTPFVKFGQPLVDSIAADTTHFPNVTKGKGHELYRLKCRLIAEKLHRTLDYVKAPVEWGTRASQPPAGVYVGQAELLADLAVIADDLRRAGAISTADGAIRDFIRLVEVFGVHLLKLDLRQHSGRHESATDEVLKAAGVRVNYAKLSPDERFDVLAKELESTRPLIPARLTFSDETTEVIRTFRTMAAILDQRCPEALGTYIISSTTDAAHLLEVLLFAREAGLFRPAEGVSLIDIVPLFEALEPLRTGGKIVAKLLALPIYRKQLELRESVQEVMIGYSDSNKESGFLQSAWALYRAQVEITELGKKSGVTIQFFHGRGGAVGRGGGPANYAILAQPRGTVDGRLRITEQGEMIADRYGHPAIAERHLEQVLNAVLRTSFPGDADSPDPAWLSAVDALAESARQHYRKLVYDTPEFLTYFEQATCIGEIAELKIGSRPARRSATSSIEQLRAIPWVFSWMQSRHTLPGWYGLGTAVNQFLETHPKGLEMLREMYARWPFWRTLIDNAQMILAKADLVIARLYADLVGDQKLAAQIYGRIEAEYRASADAVCRITGQTALLERSPVLKTSIEQRNPYVDPLSFIQLVLLSRLRANGAGRDELVTAVLESINGIASGLKNTG</sequence>
<dbReference type="PANTHER" id="PTHR30523:SF6">
    <property type="entry name" value="PHOSPHOENOLPYRUVATE CARBOXYLASE"/>
    <property type="match status" value="1"/>
</dbReference>
<keyword evidence="11" id="KW-1185">Reference proteome</keyword>
<keyword evidence="7 9" id="KW-0120">Carbon dioxide fixation</keyword>
<dbReference type="InterPro" id="IPR015813">
    <property type="entry name" value="Pyrv/PenolPyrv_kinase-like_dom"/>
</dbReference>
<comment type="function">
    <text evidence="1 9">Forms oxaloacetate, a four-carbon dicarboxylic acid source for the tricarboxylic acid cycle.</text>
</comment>
<dbReference type="KEGG" id="lrs:PX52LOC_07471"/>
<dbReference type="GO" id="GO:0006099">
    <property type="term" value="P:tricarboxylic acid cycle"/>
    <property type="evidence" value="ECO:0007669"/>
    <property type="project" value="InterPro"/>
</dbReference>
<dbReference type="GO" id="GO:0000287">
    <property type="term" value="F:magnesium ion binding"/>
    <property type="evidence" value="ECO:0007669"/>
    <property type="project" value="UniProtKB-UniRule"/>
</dbReference>
<dbReference type="InterPro" id="IPR022805">
    <property type="entry name" value="PEP_COase_bac/pln-type"/>
</dbReference>
<evidence type="ECO:0000256" key="3">
    <source>
        <dbReference type="ARBA" id="ARBA00012305"/>
    </source>
</evidence>
<gene>
    <name evidence="9" type="primary">ppc</name>
    <name evidence="10" type="ORF">PX52LOC_07471</name>
</gene>
<evidence type="ECO:0000256" key="6">
    <source>
        <dbReference type="ARBA" id="ARBA00023239"/>
    </source>
</evidence>
<dbReference type="Gene3D" id="1.20.1440.90">
    <property type="entry name" value="Phosphoenolpyruvate/pyruvate domain"/>
    <property type="match status" value="1"/>
</dbReference>
<dbReference type="RefSeq" id="WP_149114685.1">
    <property type="nucleotide sequence ID" value="NZ_CP042425.1"/>
</dbReference>
<accession>A0A5C1AUC2</accession>
<evidence type="ECO:0000256" key="9">
    <source>
        <dbReference type="HAMAP-Rule" id="MF_00595"/>
    </source>
</evidence>
<comment type="cofactor">
    <cofactor evidence="9">
        <name>Mg(2+)</name>
        <dbReference type="ChEBI" id="CHEBI:18420"/>
    </cofactor>
</comment>
<evidence type="ECO:0000256" key="7">
    <source>
        <dbReference type="ARBA" id="ARBA00023300"/>
    </source>
</evidence>
<dbReference type="PANTHER" id="PTHR30523">
    <property type="entry name" value="PHOSPHOENOLPYRUVATE CARBOXYLASE"/>
    <property type="match status" value="1"/>
</dbReference>
<dbReference type="EMBL" id="CP042425">
    <property type="protein sequence ID" value="QEL20378.1"/>
    <property type="molecule type" value="Genomic_DNA"/>
</dbReference>
<dbReference type="OrthoDB" id="9768133at2"/>
<evidence type="ECO:0000256" key="4">
    <source>
        <dbReference type="ARBA" id="ARBA00022419"/>
    </source>
</evidence>
<evidence type="ECO:0000256" key="2">
    <source>
        <dbReference type="ARBA" id="ARBA00008346"/>
    </source>
</evidence>
<dbReference type="Proteomes" id="UP000324974">
    <property type="component" value="Chromosome"/>
</dbReference>
<evidence type="ECO:0000313" key="11">
    <source>
        <dbReference type="Proteomes" id="UP000324974"/>
    </source>
</evidence>
<keyword evidence="10" id="KW-0670">Pyruvate</keyword>
<comment type="similarity">
    <text evidence="2 9">Belongs to the PEPCase type 1 family.</text>
</comment>
<dbReference type="Pfam" id="PF00311">
    <property type="entry name" value="PEPcase"/>
    <property type="match status" value="1"/>
</dbReference>
<keyword evidence="5 9" id="KW-0460">Magnesium</keyword>
<evidence type="ECO:0000256" key="5">
    <source>
        <dbReference type="ARBA" id="ARBA00022842"/>
    </source>
</evidence>
<dbReference type="GO" id="GO:0015977">
    <property type="term" value="P:carbon fixation"/>
    <property type="evidence" value="ECO:0007669"/>
    <property type="project" value="UniProtKB-UniRule"/>
</dbReference>
<feature type="active site" evidence="9">
    <location>
        <position position="582"/>
    </location>
</feature>
<evidence type="ECO:0000256" key="1">
    <source>
        <dbReference type="ARBA" id="ARBA00003670"/>
    </source>
</evidence>
<proteinExistence type="inferred from homology"/>
<comment type="subunit">
    <text evidence="9">Homotetramer.</text>
</comment>
<comment type="catalytic activity">
    <reaction evidence="8 9">
        <text>oxaloacetate + phosphate = phosphoenolpyruvate + hydrogencarbonate</text>
        <dbReference type="Rhea" id="RHEA:28370"/>
        <dbReference type="ChEBI" id="CHEBI:16452"/>
        <dbReference type="ChEBI" id="CHEBI:17544"/>
        <dbReference type="ChEBI" id="CHEBI:43474"/>
        <dbReference type="ChEBI" id="CHEBI:58702"/>
        <dbReference type="EC" id="4.1.1.31"/>
    </reaction>
</comment>
<dbReference type="GO" id="GO:0005829">
    <property type="term" value="C:cytosol"/>
    <property type="evidence" value="ECO:0007669"/>
    <property type="project" value="TreeGrafter"/>
</dbReference>
<dbReference type="EC" id="4.1.1.31" evidence="3 9"/>
<dbReference type="InterPro" id="IPR021135">
    <property type="entry name" value="PEP_COase"/>
</dbReference>
<organism evidence="10 11">
    <name type="scientific">Limnoglobus roseus</name>
    <dbReference type="NCBI Taxonomy" id="2598579"/>
    <lineage>
        <taxon>Bacteria</taxon>
        <taxon>Pseudomonadati</taxon>
        <taxon>Planctomycetota</taxon>
        <taxon>Planctomycetia</taxon>
        <taxon>Gemmatales</taxon>
        <taxon>Gemmataceae</taxon>
        <taxon>Limnoglobus</taxon>
    </lineage>
</organism>
<evidence type="ECO:0000313" key="10">
    <source>
        <dbReference type="EMBL" id="QEL20378.1"/>
    </source>
</evidence>
<dbReference type="GO" id="GO:0008964">
    <property type="term" value="F:phosphoenolpyruvate carboxylase activity"/>
    <property type="evidence" value="ECO:0007669"/>
    <property type="project" value="UniProtKB-UniRule"/>
</dbReference>
<feature type="active site" evidence="9">
    <location>
        <position position="144"/>
    </location>
</feature>
<dbReference type="SUPFAM" id="SSF51621">
    <property type="entry name" value="Phosphoenolpyruvate/pyruvate domain"/>
    <property type="match status" value="1"/>
</dbReference>
<protein>
    <recommendedName>
        <fullName evidence="4 9">Phosphoenolpyruvate carboxylase</fullName>
        <shortName evidence="9">PEPC</shortName>
        <shortName evidence="9">PEPCase</shortName>
        <ecNumber evidence="3 9">4.1.1.31</ecNumber>
    </recommendedName>
</protein>
<dbReference type="HAMAP" id="MF_00595">
    <property type="entry name" value="PEPcase_type1"/>
    <property type="match status" value="1"/>
</dbReference>
<name>A0A5C1AUC2_9BACT</name>
<dbReference type="GO" id="GO:0006107">
    <property type="term" value="P:oxaloacetate metabolic process"/>
    <property type="evidence" value="ECO:0007669"/>
    <property type="project" value="UniProtKB-UniRule"/>
</dbReference>
<dbReference type="AlphaFoldDB" id="A0A5C1AUC2"/>
<evidence type="ECO:0000256" key="8">
    <source>
        <dbReference type="ARBA" id="ARBA00048995"/>
    </source>
</evidence>
<keyword evidence="6 9" id="KW-0456">Lyase</keyword>
<reference evidence="11" key="1">
    <citation type="submission" date="2019-08" db="EMBL/GenBank/DDBJ databases">
        <title>Limnoglobus roseus gen. nov., sp. nov., a novel freshwater planctomycete with a giant genome from the family Gemmataceae.</title>
        <authorList>
            <person name="Kulichevskaya I.S."/>
            <person name="Naumoff D.G."/>
            <person name="Miroshnikov K."/>
            <person name="Ivanova A."/>
            <person name="Philippov D.A."/>
            <person name="Hakobyan A."/>
            <person name="Rijpstra I.C."/>
            <person name="Sinninghe Damste J.S."/>
            <person name="Liesack W."/>
            <person name="Dedysh S.N."/>
        </authorList>
    </citation>
    <scope>NUCLEOTIDE SEQUENCE [LARGE SCALE GENOMIC DNA]</scope>
    <source>
        <strain evidence="11">PX52</strain>
    </source>
</reference>
<dbReference type="PRINTS" id="PR00150">
    <property type="entry name" value="PEPCARBXLASE"/>
</dbReference>